<dbReference type="SUPFAM" id="SSF89447">
    <property type="entry name" value="AbrB/MazE/MraZ-like"/>
    <property type="match status" value="1"/>
</dbReference>
<accession>A0A1W1BLY4</accession>
<dbReference type="AlphaFoldDB" id="A0A1W1BLY4"/>
<evidence type="ECO:0008006" key="2">
    <source>
        <dbReference type="Google" id="ProtNLM"/>
    </source>
</evidence>
<reference evidence="1" key="1">
    <citation type="submission" date="2016-10" db="EMBL/GenBank/DDBJ databases">
        <authorList>
            <person name="de Groot N.N."/>
        </authorList>
    </citation>
    <scope>NUCLEOTIDE SEQUENCE</scope>
</reference>
<organism evidence="1">
    <name type="scientific">hydrothermal vent metagenome</name>
    <dbReference type="NCBI Taxonomy" id="652676"/>
    <lineage>
        <taxon>unclassified sequences</taxon>
        <taxon>metagenomes</taxon>
        <taxon>ecological metagenomes</taxon>
    </lineage>
</organism>
<name>A0A1W1BLY4_9ZZZZ</name>
<dbReference type="Gene3D" id="2.10.260.10">
    <property type="match status" value="1"/>
</dbReference>
<evidence type="ECO:0000313" key="1">
    <source>
        <dbReference type="EMBL" id="SFV54580.1"/>
    </source>
</evidence>
<gene>
    <name evidence="1" type="ORF">MNB_SV-3-20</name>
</gene>
<proteinExistence type="predicted"/>
<dbReference type="InterPro" id="IPR037914">
    <property type="entry name" value="SpoVT-AbrB_sf"/>
</dbReference>
<sequence>MQVSLIDIGTSKGIRIPSSVLKEMDAPKSFELRLEEGSIVLDVVEEPRKGWSEKFKDNDNALLIDDTLDADAWDEI</sequence>
<dbReference type="EMBL" id="FPHI01000008">
    <property type="protein sequence ID" value="SFV54580.1"/>
    <property type="molecule type" value="Genomic_DNA"/>
</dbReference>
<protein>
    <recommendedName>
        <fullName evidence="2">SpoVT-AbrB domain-containing protein</fullName>
    </recommendedName>
</protein>